<sequence>MMHGRGKSDEAIVAVKPANKAERSAAELVERRAEAKGNARHQSMLRTLCRVQHVTRDGRMRIIVSLMVRLDPRWEPYEGKSHVRICA</sequence>
<accession>X1EF70</accession>
<reference evidence="1" key="1">
    <citation type="journal article" date="2014" name="Front. Microbiol.">
        <title>High frequency of phylogenetically diverse reductive dehalogenase-homologous genes in deep subseafloor sedimentary metagenomes.</title>
        <authorList>
            <person name="Kawai M."/>
            <person name="Futagami T."/>
            <person name="Toyoda A."/>
            <person name="Takaki Y."/>
            <person name="Nishi S."/>
            <person name="Hori S."/>
            <person name="Arai W."/>
            <person name="Tsubouchi T."/>
            <person name="Morono Y."/>
            <person name="Uchiyama I."/>
            <person name="Ito T."/>
            <person name="Fujiyama A."/>
            <person name="Inagaki F."/>
            <person name="Takami H."/>
        </authorList>
    </citation>
    <scope>NUCLEOTIDE SEQUENCE</scope>
    <source>
        <strain evidence="1">Expedition CK06-06</strain>
    </source>
</reference>
<dbReference type="AlphaFoldDB" id="X1EF70"/>
<name>X1EF70_9ZZZZ</name>
<comment type="caution">
    <text evidence="1">The sequence shown here is derived from an EMBL/GenBank/DDBJ whole genome shotgun (WGS) entry which is preliminary data.</text>
</comment>
<proteinExistence type="predicted"/>
<evidence type="ECO:0000313" key="1">
    <source>
        <dbReference type="EMBL" id="GAH31936.1"/>
    </source>
</evidence>
<feature type="non-terminal residue" evidence="1">
    <location>
        <position position="87"/>
    </location>
</feature>
<organism evidence="1">
    <name type="scientific">marine sediment metagenome</name>
    <dbReference type="NCBI Taxonomy" id="412755"/>
    <lineage>
        <taxon>unclassified sequences</taxon>
        <taxon>metagenomes</taxon>
        <taxon>ecological metagenomes</taxon>
    </lineage>
</organism>
<gene>
    <name evidence="1" type="ORF">S03H2_21740</name>
</gene>
<protein>
    <submittedName>
        <fullName evidence="1">Uncharacterized protein</fullName>
    </submittedName>
</protein>
<dbReference type="EMBL" id="BARU01011609">
    <property type="protein sequence ID" value="GAH31936.1"/>
    <property type="molecule type" value="Genomic_DNA"/>
</dbReference>